<dbReference type="Pfam" id="PF24266">
    <property type="entry name" value="HTH_HVO_0163_N"/>
    <property type="match status" value="1"/>
</dbReference>
<dbReference type="EMBL" id="AFPU01000001">
    <property type="protein sequence ID" value="EGP93356.1"/>
    <property type="molecule type" value="Genomic_DNA"/>
</dbReference>
<sequence length="167" mass="19406">MIKSLKRKTILQIVESNPGVGFIDIQKHTGYANGVLSHHLKRLENEGHIRIKHGKRKIWIFSSIVNTDNDNLLIFFRKETCQKILLFLLDVKIATFSQIRDAVEKSPSTTSVTMKMLLGEKLIRKIYGFPLKYELEDYEKTLQVIETIKPSNVDVLKDRFADTFSYY</sequence>
<dbReference type="Gene3D" id="1.10.10.10">
    <property type="entry name" value="Winged helix-like DNA-binding domain superfamily/Winged helix DNA-binding domain"/>
    <property type="match status" value="1"/>
</dbReference>
<proteinExistence type="predicted"/>
<dbReference type="Proteomes" id="UP000004440">
    <property type="component" value="Unassembled WGS sequence"/>
</dbReference>
<dbReference type="OrthoDB" id="28610at2157"/>
<evidence type="ECO:0000259" key="1">
    <source>
        <dbReference type="Pfam" id="PF24266"/>
    </source>
</evidence>
<evidence type="ECO:0000313" key="3">
    <source>
        <dbReference type="Proteomes" id="UP000004440"/>
    </source>
</evidence>
<dbReference type="SUPFAM" id="SSF46785">
    <property type="entry name" value="Winged helix' DNA-binding domain"/>
    <property type="match status" value="2"/>
</dbReference>
<feature type="domain" description="HVO-0163 N-terminal HTH" evidence="1">
    <location>
        <begin position="6"/>
        <end position="55"/>
    </location>
</feature>
<gene>
    <name evidence="2" type="ORF">MY1_0591</name>
</gene>
<dbReference type="InterPro" id="IPR056504">
    <property type="entry name" value="HTH_HVO_0163_N"/>
</dbReference>
<accession>F9CVQ4</accession>
<keyword evidence="3" id="KW-1185">Reference proteome</keyword>
<reference evidence="2 3" key="1">
    <citation type="journal article" date="2011" name="J. Bacteriol.">
        <title>Genome Sequence of an Ammonia-Oxidizing Soil Archaeon, "Candidatus Nitrosoarchaeum koreensis" MY1.</title>
        <authorList>
            <person name="Kim B.K."/>
            <person name="Jung M.Y."/>
            <person name="Yu D.S."/>
            <person name="Park S.J."/>
            <person name="Oh T.K."/>
            <person name="Rhee S.K."/>
            <person name="Kim J.F."/>
        </authorList>
    </citation>
    <scope>NUCLEOTIDE SEQUENCE [LARGE SCALE GENOMIC DNA]</scope>
    <source>
        <strain evidence="2 3">MY1</strain>
    </source>
</reference>
<dbReference type="InterPro" id="IPR036388">
    <property type="entry name" value="WH-like_DNA-bd_sf"/>
</dbReference>
<dbReference type="InterPro" id="IPR036390">
    <property type="entry name" value="WH_DNA-bd_sf"/>
</dbReference>
<protein>
    <submittedName>
        <fullName evidence="2">Transcriptional regulator, TrmB</fullName>
    </submittedName>
</protein>
<evidence type="ECO:0000313" key="2">
    <source>
        <dbReference type="EMBL" id="EGP93356.1"/>
    </source>
</evidence>
<organism evidence="2 3">
    <name type="scientific">Nitrosarchaeum koreense MY1</name>
    <dbReference type="NCBI Taxonomy" id="1001994"/>
    <lineage>
        <taxon>Archaea</taxon>
        <taxon>Nitrososphaerota</taxon>
        <taxon>Nitrososphaeria</taxon>
        <taxon>Nitrosopumilales</taxon>
        <taxon>Nitrosopumilaceae</taxon>
        <taxon>Nitrosarchaeum</taxon>
    </lineage>
</organism>
<dbReference type="PANTHER" id="PTHR36216">
    <property type="entry name" value="TRANSCRIPTIONAL REGULATOR, TRMB"/>
    <property type="match status" value="1"/>
</dbReference>
<dbReference type="AlphaFoldDB" id="F9CVQ4"/>
<comment type="caution">
    <text evidence="2">The sequence shown here is derived from an EMBL/GenBank/DDBJ whole genome shotgun (WGS) entry which is preliminary data.</text>
</comment>
<name>F9CVQ4_9ARCH</name>
<dbReference type="PANTHER" id="PTHR36216:SF1">
    <property type="entry name" value="HTH ARSR-TYPE DOMAIN-CONTAINING PROTEIN"/>
    <property type="match status" value="1"/>
</dbReference>
<dbReference type="STRING" id="1001994.MY1_0591"/>